<dbReference type="GO" id="GO:0006032">
    <property type="term" value="P:chitin catabolic process"/>
    <property type="evidence" value="ECO:0007669"/>
    <property type="project" value="InterPro"/>
</dbReference>
<comment type="caution">
    <text evidence="5">The sequence shown here is derived from an EMBL/GenBank/DDBJ whole genome shotgun (WGS) entry which is preliminary data.</text>
</comment>
<proteinExistence type="predicted"/>
<evidence type="ECO:0000256" key="2">
    <source>
        <dbReference type="ARBA" id="ARBA00023157"/>
    </source>
</evidence>
<dbReference type="OrthoDB" id="5985073at2759"/>
<feature type="domain" description="Glycoside hydrolase family 19 catalytic" evidence="4">
    <location>
        <begin position="154"/>
        <end position="211"/>
    </location>
</feature>
<name>A0A1D1VYW9_RAMVA</name>
<protein>
    <recommendedName>
        <fullName evidence="4">Glycoside hydrolase family 19 catalytic domain-containing protein</fullName>
    </recommendedName>
</protein>
<keyword evidence="2" id="KW-1015">Disulfide bond</keyword>
<dbReference type="PANTHER" id="PTHR22595:SF79">
    <property type="entry name" value="CHITINASE 12"/>
    <property type="match status" value="1"/>
</dbReference>
<dbReference type="STRING" id="947166.A0A1D1VYW9"/>
<dbReference type="Gene3D" id="1.10.530.10">
    <property type="match status" value="1"/>
</dbReference>
<dbReference type="GO" id="GO:0004568">
    <property type="term" value="F:chitinase activity"/>
    <property type="evidence" value="ECO:0007669"/>
    <property type="project" value="InterPro"/>
</dbReference>
<dbReference type="InterPro" id="IPR023346">
    <property type="entry name" value="Lysozyme-like_dom_sf"/>
</dbReference>
<organism evidence="5 6">
    <name type="scientific">Ramazzottius varieornatus</name>
    <name type="common">Water bear</name>
    <name type="synonym">Tardigrade</name>
    <dbReference type="NCBI Taxonomy" id="947166"/>
    <lineage>
        <taxon>Eukaryota</taxon>
        <taxon>Metazoa</taxon>
        <taxon>Ecdysozoa</taxon>
        <taxon>Tardigrada</taxon>
        <taxon>Eutardigrada</taxon>
        <taxon>Parachela</taxon>
        <taxon>Hypsibioidea</taxon>
        <taxon>Ramazzottiidae</taxon>
        <taxon>Ramazzottius</taxon>
    </lineage>
</organism>
<gene>
    <name evidence="5" type="primary">RvY_16177-1</name>
    <name evidence="5" type="synonym">RvY_16177.1</name>
    <name evidence="5" type="ORF">RvY_16177</name>
</gene>
<evidence type="ECO:0000256" key="1">
    <source>
        <dbReference type="ARBA" id="ARBA00022821"/>
    </source>
</evidence>
<accession>A0A1D1VYW9</accession>
<dbReference type="AlphaFoldDB" id="A0A1D1VYW9"/>
<keyword evidence="3" id="KW-0732">Signal</keyword>
<evidence type="ECO:0000259" key="4">
    <source>
        <dbReference type="Pfam" id="PF00182"/>
    </source>
</evidence>
<dbReference type="Pfam" id="PF00182">
    <property type="entry name" value="Glyco_hydro_19"/>
    <property type="match status" value="1"/>
</dbReference>
<reference evidence="5 6" key="1">
    <citation type="journal article" date="2016" name="Nat. Commun.">
        <title>Extremotolerant tardigrade genome and improved radiotolerance of human cultured cells by tardigrade-unique protein.</title>
        <authorList>
            <person name="Hashimoto T."/>
            <person name="Horikawa D.D."/>
            <person name="Saito Y."/>
            <person name="Kuwahara H."/>
            <person name="Kozuka-Hata H."/>
            <person name="Shin-I T."/>
            <person name="Minakuchi Y."/>
            <person name="Ohishi K."/>
            <person name="Motoyama A."/>
            <person name="Aizu T."/>
            <person name="Enomoto A."/>
            <person name="Kondo K."/>
            <person name="Tanaka S."/>
            <person name="Hara Y."/>
            <person name="Koshikawa S."/>
            <person name="Sagara H."/>
            <person name="Miura T."/>
            <person name="Yokobori S."/>
            <person name="Miyagawa K."/>
            <person name="Suzuki Y."/>
            <person name="Kubo T."/>
            <person name="Oyama M."/>
            <person name="Kohara Y."/>
            <person name="Fujiyama A."/>
            <person name="Arakawa K."/>
            <person name="Katayama T."/>
            <person name="Toyoda A."/>
            <person name="Kunieda T."/>
        </authorList>
    </citation>
    <scope>NUCLEOTIDE SEQUENCE [LARGE SCALE GENOMIC DNA]</scope>
    <source>
        <strain evidence="5 6">YOKOZUNA-1</strain>
    </source>
</reference>
<feature type="chain" id="PRO_5008899016" description="Glycoside hydrolase family 19 catalytic domain-containing protein" evidence="3">
    <location>
        <begin position="24"/>
        <end position="254"/>
    </location>
</feature>
<keyword evidence="6" id="KW-1185">Reference proteome</keyword>
<dbReference type="GO" id="GO:0006952">
    <property type="term" value="P:defense response"/>
    <property type="evidence" value="ECO:0007669"/>
    <property type="project" value="UniProtKB-KW"/>
</dbReference>
<dbReference type="CDD" id="cd00325">
    <property type="entry name" value="chitinase_GH19"/>
    <property type="match status" value="1"/>
</dbReference>
<feature type="signal peptide" evidence="3">
    <location>
        <begin position="1"/>
        <end position="23"/>
    </location>
</feature>
<dbReference type="InterPro" id="IPR000726">
    <property type="entry name" value="Glyco_hydro_19_cat"/>
</dbReference>
<keyword evidence="1" id="KW-0611">Plant defense</keyword>
<sequence>MRRLVESFFVLAIAILMLKDTTACQGHDHNCVGSHESQANCCDGLYCHKPVSTWAEGKCYYGMPHSGQGGHQKTHGSEGGLSGGLLSADQFRRTMEACESSSQPDQYPRVLKAIQLAGITSKEELAMFLANIYHESATLRYVSELNPEAGYSGGVAYKGRGYIQLTHDYNYRDASIGMYGDDRLVKNPELVEKDLDVAWAVTAWFWKARVKPTLNLADFDSSVKAINSRELYGYSEQLARRKRYHSAIKNILVS</sequence>
<dbReference type="SUPFAM" id="SSF53955">
    <property type="entry name" value="Lysozyme-like"/>
    <property type="match status" value="1"/>
</dbReference>
<dbReference type="GO" id="GO:0016998">
    <property type="term" value="P:cell wall macromolecule catabolic process"/>
    <property type="evidence" value="ECO:0007669"/>
    <property type="project" value="InterPro"/>
</dbReference>
<evidence type="ECO:0000313" key="6">
    <source>
        <dbReference type="Proteomes" id="UP000186922"/>
    </source>
</evidence>
<dbReference type="EMBL" id="BDGG01000013">
    <property type="protein sequence ID" value="GAV06146.1"/>
    <property type="molecule type" value="Genomic_DNA"/>
</dbReference>
<dbReference type="PANTHER" id="PTHR22595">
    <property type="entry name" value="CHITINASE-RELATED"/>
    <property type="match status" value="1"/>
</dbReference>
<evidence type="ECO:0000313" key="5">
    <source>
        <dbReference type="EMBL" id="GAV06146.1"/>
    </source>
</evidence>
<dbReference type="Proteomes" id="UP000186922">
    <property type="component" value="Unassembled WGS sequence"/>
</dbReference>
<evidence type="ECO:0000256" key="3">
    <source>
        <dbReference type="SAM" id="SignalP"/>
    </source>
</evidence>